<dbReference type="Gene3D" id="2.70.40.10">
    <property type="match status" value="1"/>
</dbReference>
<evidence type="ECO:0000313" key="8">
    <source>
        <dbReference type="Proteomes" id="UP000618445"/>
    </source>
</evidence>
<gene>
    <name evidence="5 7" type="primary">dut</name>
    <name evidence="7" type="ORF">H6G05_07315</name>
</gene>
<comment type="similarity">
    <text evidence="1 5">Belongs to the dUTPase family.</text>
</comment>
<dbReference type="InterPro" id="IPR029054">
    <property type="entry name" value="dUTPase-like"/>
</dbReference>
<proteinExistence type="inferred from homology"/>
<dbReference type="InterPro" id="IPR033704">
    <property type="entry name" value="dUTPase_trimeric"/>
</dbReference>
<comment type="catalytic activity">
    <reaction evidence="4 5">
        <text>dUTP + H2O = dUMP + diphosphate + H(+)</text>
        <dbReference type="Rhea" id="RHEA:10248"/>
        <dbReference type="ChEBI" id="CHEBI:15377"/>
        <dbReference type="ChEBI" id="CHEBI:15378"/>
        <dbReference type="ChEBI" id="CHEBI:33019"/>
        <dbReference type="ChEBI" id="CHEBI:61555"/>
        <dbReference type="ChEBI" id="CHEBI:246422"/>
        <dbReference type="EC" id="3.6.1.23"/>
    </reaction>
</comment>
<dbReference type="InterPro" id="IPR008181">
    <property type="entry name" value="dUTPase"/>
</dbReference>
<dbReference type="SUPFAM" id="SSF51283">
    <property type="entry name" value="dUTPase-like"/>
    <property type="match status" value="1"/>
</dbReference>
<dbReference type="RefSeq" id="WP_190577615.1">
    <property type="nucleotide sequence ID" value="NZ_CAWPQU010000078.1"/>
</dbReference>
<protein>
    <recommendedName>
        <fullName evidence="5">Deoxyuridine 5'-triphosphate nucleotidohydrolase</fullName>
        <shortName evidence="5">dUTPase</shortName>
        <ecNumber evidence="5">3.6.1.23</ecNumber>
    </recommendedName>
    <alternativeName>
        <fullName evidence="5">dUTP pyrophosphatase</fullName>
    </alternativeName>
</protein>
<evidence type="ECO:0000256" key="4">
    <source>
        <dbReference type="ARBA" id="ARBA00047686"/>
    </source>
</evidence>
<comment type="pathway">
    <text evidence="5">Pyrimidine metabolism; dUMP biosynthesis; dUMP from dCTP (dUTP route): step 2/2.</text>
</comment>
<dbReference type="Pfam" id="PF00692">
    <property type="entry name" value="dUTPase"/>
    <property type="match status" value="1"/>
</dbReference>
<keyword evidence="5" id="KW-0479">Metal-binding</keyword>
<comment type="cofactor">
    <cofactor evidence="5">
        <name>Mg(2+)</name>
        <dbReference type="ChEBI" id="CHEBI:18420"/>
    </cofactor>
</comment>
<keyword evidence="8" id="KW-1185">Reference proteome</keyword>
<dbReference type="HAMAP" id="MF_00116">
    <property type="entry name" value="dUTPase_bact"/>
    <property type="match status" value="1"/>
</dbReference>
<keyword evidence="5" id="KW-0460">Magnesium</keyword>
<dbReference type="CDD" id="cd07557">
    <property type="entry name" value="trimeric_dUTPase"/>
    <property type="match status" value="1"/>
</dbReference>
<feature type="binding site" evidence="5">
    <location>
        <position position="75"/>
    </location>
    <ligand>
        <name>substrate</name>
    </ligand>
</feature>
<comment type="function">
    <text evidence="5">This enzyme is involved in nucleotide metabolism: it produces dUMP, the immediate precursor of thymidine nucleotides and it decreases the intracellular concentration of dUTP so that uracil cannot be incorporated into DNA.</text>
</comment>
<feature type="binding site" evidence="5">
    <location>
        <begin position="62"/>
        <end position="64"/>
    </location>
    <ligand>
        <name>substrate</name>
    </ligand>
</feature>
<dbReference type="PANTHER" id="PTHR11241:SF0">
    <property type="entry name" value="DEOXYURIDINE 5'-TRIPHOSPHATE NUCLEOTIDOHYDROLASE"/>
    <property type="match status" value="1"/>
</dbReference>
<dbReference type="GO" id="GO:0004170">
    <property type="term" value="F:dUTP diphosphatase activity"/>
    <property type="evidence" value="ECO:0007669"/>
    <property type="project" value="UniProtKB-EC"/>
</dbReference>
<feature type="domain" description="dUTPase-like" evidence="6">
    <location>
        <begin position="11"/>
        <end position="141"/>
    </location>
</feature>
<keyword evidence="3 5" id="KW-0546">Nucleotide metabolism</keyword>
<dbReference type="InterPro" id="IPR036157">
    <property type="entry name" value="dUTPase-like_sf"/>
</dbReference>
<organism evidence="7 8">
    <name type="scientific">Phormidium tenue FACHB-1050</name>
    <dbReference type="NCBI Taxonomy" id="2692857"/>
    <lineage>
        <taxon>Bacteria</taxon>
        <taxon>Bacillati</taxon>
        <taxon>Cyanobacteriota</taxon>
        <taxon>Cyanophyceae</taxon>
        <taxon>Oscillatoriophycideae</taxon>
        <taxon>Oscillatoriales</taxon>
        <taxon>Oscillatoriaceae</taxon>
        <taxon>Phormidium</taxon>
    </lineage>
</organism>
<dbReference type="EC" id="3.6.1.23" evidence="5"/>
<dbReference type="PANTHER" id="PTHR11241">
    <property type="entry name" value="DEOXYURIDINE 5'-TRIPHOSPHATE NUCLEOTIDOHYDROLASE"/>
    <property type="match status" value="1"/>
</dbReference>
<evidence type="ECO:0000256" key="3">
    <source>
        <dbReference type="ARBA" id="ARBA00023080"/>
    </source>
</evidence>
<keyword evidence="2 5" id="KW-0378">Hydrolase</keyword>
<name>A0ABR8C916_9CYAN</name>
<feature type="binding site" evidence="5">
    <location>
        <begin position="79"/>
        <end position="81"/>
    </location>
    <ligand>
        <name>substrate</name>
    </ligand>
</feature>
<reference evidence="7 8" key="1">
    <citation type="journal article" date="2020" name="ISME J.">
        <title>Comparative genomics reveals insights into cyanobacterial evolution and habitat adaptation.</title>
        <authorList>
            <person name="Chen M.Y."/>
            <person name="Teng W.K."/>
            <person name="Zhao L."/>
            <person name="Hu C.X."/>
            <person name="Zhou Y.K."/>
            <person name="Han B.P."/>
            <person name="Song L.R."/>
            <person name="Shu W.S."/>
        </authorList>
    </citation>
    <scope>NUCLEOTIDE SEQUENCE [LARGE SCALE GENOMIC DNA]</scope>
    <source>
        <strain evidence="7 8">FACHB-1050</strain>
    </source>
</reference>
<evidence type="ECO:0000313" key="7">
    <source>
        <dbReference type="EMBL" id="MBD2316655.1"/>
    </source>
</evidence>
<comment type="caution">
    <text evidence="7">The sequence shown here is derived from an EMBL/GenBank/DDBJ whole genome shotgun (WGS) entry which is preliminary data.</text>
</comment>
<evidence type="ECO:0000256" key="5">
    <source>
        <dbReference type="HAMAP-Rule" id="MF_00116"/>
    </source>
</evidence>
<dbReference type="EMBL" id="JACJQY010000008">
    <property type="protein sequence ID" value="MBD2316655.1"/>
    <property type="molecule type" value="Genomic_DNA"/>
</dbReference>
<dbReference type="NCBIfam" id="NF001862">
    <property type="entry name" value="PRK00601.1"/>
    <property type="match status" value="1"/>
</dbReference>
<sequence length="143" mass="15433">MNIKVQRLTDDAILPKYLHKNDAGMDISAIGDRVIEAGDRALIPTGLSFELPDYCQIEVRPRSGLALKHGITVLNTPGTVDSNYRGELGVILINLGKEAFTIKKGDRVAQIVVTPFYTANLIESDELEESDRGSAGFGSTGVS</sequence>
<evidence type="ECO:0000256" key="2">
    <source>
        <dbReference type="ARBA" id="ARBA00022801"/>
    </source>
</evidence>
<accession>A0ABR8C916</accession>
<evidence type="ECO:0000259" key="6">
    <source>
        <dbReference type="Pfam" id="PF00692"/>
    </source>
</evidence>
<evidence type="ECO:0000256" key="1">
    <source>
        <dbReference type="ARBA" id="ARBA00006581"/>
    </source>
</evidence>
<dbReference type="Proteomes" id="UP000618445">
    <property type="component" value="Unassembled WGS sequence"/>
</dbReference>
<dbReference type="NCBIfam" id="TIGR00576">
    <property type="entry name" value="dut"/>
    <property type="match status" value="1"/>
</dbReference>
<comment type="caution">
    <text evidence="5">Lacks conserved residue(s) required for the propagation of feature annotation.</text>
</comment>